<comment type="similarity">
    <text evidence="9">Belongs to the CDP-alcohol phosphatidyltransferase class-I family.</text>
</comment>
<keyword evidence="10" id="KW-0472">Membrane</keyword>
<evidence type="ECO:0000256" key="9">
    <source>
        <dbReference type="RuleBase" id="RU003750"/>
    </source>
</evidence>
<keyword evidence="10" id="KW-0812">Transmembrane</keyword>
<evidence type="ECO:0000256" key="5">
    <source>
        <dbReference type="ARBA" id="ARBA00013268"/>
    </source>
</evidence>
<keyword evidence="10" id="KW-1133">Transmembrane helix</keyword>
<feature type="transmembrane region" description="Helical" evidence="10">
    <location>
        <begin position="506"/>
        <end position="526"/>
    </location>
</feature>
<reference evidence="11 12" key="1">
    <citation type="submission" date="2024-06" db="EMBL/GenBank/DDBJ databases">
        <title>The Natural Products Discovery Center: Release of the First 8490 Sequenced Strains for Exploring Actinobacteria Biosynthetic Diversity.</title>
        <authorList>
            <person name="Kalkreuter E."/>
            <person name="Kautsar S.A."/>
            <person name="Yang D."/>
            <person name="Bader C.D."/>
            <person name="Teijaro C.N."/>
            <person name="Fluegel L."/>
            <person name="Davis C.M."/>
            <person name="Simpson J.R."/>
            <person name="Lauterbach L."/>
            <person name="Steele A.D."/>
            <person name="Gui C."/>
            <person name="Meng S."/>
            <person name="Li G."/>
            <person name="Viehrig K."/>
            <person name="Ye F."/>
            <person name="Su P."/>
            <person name="Kiefer A.F."/>
            <person name="Nichols A."/>
            <person name="Cepeda A.J."/>
            <person name="Yan W."/>
            <person name="Fan B."/>
            <person name="Jiang Y."/>
            <person name="Adhikari A."/>
            <person name="Zheng C.-J."/>
            <person name="Schuster L."/>
            <person name="Cowan T.M."/>
            <person name="Smanski M.J."/>
            <person name="Chevrette M.G."/>
            <person name="De Carvalho L.P.S."/>
            <person name="Shen B."/>
        </authorList>
    </citation>
    <scope>NUCLEOTIDE SEQUENCE [LARGE SCALE GENOMIC DNA]</scope>
    <source>
        <strain evidence="11 12">NPDC050100</strain>
    </source>
</reference>
<comment type="catalytic activity">
    <reaction evidence="1">
        <text>1D-myo-inositol 3-phosphate + CTP + H(+) = CDP-1L-myo-inositol + diphosphate</text>
        <dbReference type="Rhea" id="RHEA:30647"/>
        <dbReference type="ChEBI" id="CHEBI:15378"/>
        <dbReference type="ChEBI" id="CHEBI:33019"/>
        <dbReference type="ChEBI" id="CHEBI:37563"/>
        <dbReference type="ChEBI" id="CHEBI:58401"/>
        <dbReference type="ChEBI" id="CHEBI:62573"/>
        <dbReference type="EC" id="2.7.7.74"/>
    </reaction>
</comment>
<evidence type="ECO:0000256" key="4">
    <source>
        <dbReference type="ARBA" id="ARBA00012504"/>
    </source>
</evidence>
<dbReference type="SUPFAM" id="SSF53448">
    <property type="entry name" value="Nucleotide-diphospho-sugar transferases"/>
    <property type="match status" value="1"/>
</dbReference>
<accession>A0ABV3G6Y3</accession>
<feature type="transmembrane region" description="Helical" evidence="10">
    <location>
        <begin position="284"/>
        <end position="301"/>
    </location>
</feature>
<evidence type="ECO:0000256" key="10">
    <source>
        <dbReference type="SAM" id="Phobius"/>
    </source>
</evidence>
<evidence type="ECO:0000313" key="11">
    <source>
        <dbReference type="EMBL" id="MEV0967373.1"/>
    </source>
</evidence>
<dbReference type="EC" id="2.7.8.34" evidence="5"/>
<organism evidence="11 12">
    <name type="scientific">Microtetraspora glauca</name>
    <dbReference type="NCBI Taxonomy" id="1996"/>
    <lineage>
        <taxon>Bacteria</taxon>
        <taxon>Bacillati</taxon>
        <taxon>Actinomycetota</taxon>
        <taxon>Actinomycetes</taxon>
        <taxon>Streptosporangiales</taxon>
        <taxon>Streptosporangiaceae</taxon>
        <taxon>Microtetraspora</taxon>
    </lineage>
</organism>
<dbReference type="Gene3D" id="1.20.120.1760">
    <property type="match status" value="1"/>
</dbReference>
<dbReference type="EC" id="2.7.7.74" evidence="4"/>
<evidence type="ECO:0000256" key="8">
    <source>
        <dbReference type="ARBA" id="ARBA00049235"/>
    </source>
</evidence>
<evidence type="ECO:0000256" key="3">
    <source>
        <dbReference type="ARBA" id="ARBA00007897"/>
    </source>
</evidence>
<dbReference type="InterPro" id="IPR000462">
    <property type="entry name" value="CDP-OH_P_trans"/>
</dbReference>
<name>A0ABV3G6Y3_MICGL</name>
<dbReference type="RefSeq" id="WP_358129082.1">
    <property type="nucleotide sequence ID" value="NZ_JBFALK010000001.1"/>
</dbReference>
<dbReference type="InterPro" id="IPR048254">
    <property type="entry name" value="CDP_ALCOHOL_P_TRANSF_CS"/>
</dbReference>
<evidence type="ECO:0000256" key="2">
    <source>
        <dbReference type="ARBA" id="ARBA00006982"/>
    </source>
</evidence>
<protein>
    <recommendedName>
        <fullName evidence="6">Bifunctional IPC transferase and DIPP synthase</fullName>
        <ecNumber evidence="4">2.7.7.74</ecNumber>
        <ecNumber evidence="5">2.7.8.34</ecNumber>
    </recommendedName>
</protein>
<comment type="catalytic activity">
    <reaction evidence="8">
        <text>CDP-1L-myo-inositol + 1D-myo-inositol 3-phosphate = bis(1L-myo-inositol) 3,1'-phosphate 1-phosphate + CMP + H(+)</text>
        <dbReference type="Rhea" id="RHEA:31327"/>
        <dbReference type="ChEBI" id="CHEBI:15378"/>
        <dbReference type="ChEBI" id="CHEBI:58401"/>
        <dbReference type="ChEBI" id="CHEBI:60377"/>
        <dbReference type="ChEBI" id="CHEBI:62573"/>
        <dbReference type="ChEBI" id="CHEBI:62576"/>
        <dbReference type="EC" id="2.7.8.34"/>
    </reaction>
</comment>
<comment type="caution">
    <text evidence="11">The sequence shown here is derived from an EMBL/GenBank/DDBJ whole genome shotgun (WGS) entry which is preliminary data.</text>
</comment>
<evidence type="ECO:0000256" key="6">
    <source>
        <dbReference type="ARBA" id="ARBA00018322"/>
    </source>
</evidence>
<evidence type="ECO:0000256" key="1">
    <source>
        <dbReference type="ARBA" id="ARBA00000729"/>
    </source>
</evidence>
<proteinExistence type="inferred from homology"/>
<dbReference type="PROSITE" id="PS00379">
    <property type="entry name" value="CDP_ALCOHOL_P_TRANSF"/>
    <property type="match status" value="1"/>
</dbReference>
<dbReference type="InterPro" id="IPR029044">
    <property type="entry name" value="Nucleotide-diphossugar_trans"/>
</dbReference>
<comment type="similarity">
    <text evidence="2">In the C-terminal section; belongs to the CDP-alcohol phosphatidyltransferase class-I family.</text>
</comment>
<dbReference type="Proteomes" id="UP001551675">
    <property type="component" value="Unassembled WGS sequence"/>
</dbReference>
<dbReference type="EMBL" id="JBFALK010000001">
    <property type="protein sequence ID" value="MEV0967373.1"/>
    <property type="molecule type" value="Genomic_DNA"/>
</dbReference>
<comment type="similarity">
    <text evidence="3">In the N-terminal section; belongs to the MobA family.</text>
</comment>
<gene>
    <name evidence="11" type="ORF">AB0I59_01960</name>
</gene>
<keyword evidence="7 9" id="KW-0808">Transferase</keyword>
<dbReference type="InterPro" id="IPR043130">
    <property type="entry name" value="CDP-OH_PTrfase_TM_dom"/>
</dbReference>
<keyword evidence="12" id="KW-1185">Reference proteome</keyword>
<sequence length="530" mass="54396">MDTAVIEVERETMGAEAARGTPGTTPGAVAVVFATTPAAGLVCGRTSLLERVTGQLRTLSVRDVQVVIRAEDTGGGLADDLRAVAKVARASTCPVAVLHGDLVAHTEALAVLLDHPSRGSGALVAPGAATPLLPPVRTERGQIAAAGNSFHRVESPDATFRGVLQVGEAHLASLADVAEELADLAQNRRLGRVSDTEVAGLLLAGLVRAGVPVRAAPLGGLRCERVGSRPAAEEAIRRLADVDETGARLRAAVKSDDGLFATFCVSTWSPHLVRLAARLRMTPNAVTGVSVGLAVIAAIWFSAGERTAQIAGAVALYLSFALDCVDGQLARYTRGFSPLGAWLDATFDRVKEYLVYAGLAIGYAGTTQGGATGPGGIWALAVAAMLLQAIRHMIDFSYAGAVADAAKDGAAGNRPPLPLSVASELPRLDDATSGPFKGGFAGGRGGEFGAPGGTGGTVASRMVGLSRRLDLGAVTRWAKKVIVLPIGERMALIAVTAAVFNARVTFLALLAWGAAALTYTLAGRIGRSLT</sequence>
<dbReference type="Pfam" id="PF01066">
    <property type="entry name" value="CDP-OH_P_transf"/>
    <property type="match status" value="1"/>
</dbReference>
<evidence type="ECO:0000313" key="12">
    <source>
        <dbReference type="Proteomes" id="UP001551675"/>
    </source>
</evidence>
<evidence type="ECO:0000256" key="7">
    <source>
        <dbReference type="ARBA" id="ARBA00022679"/>
    </source>
</evidence>